<dbReference type="InterPro" id="IPR000843">
    <property type="entry name" value="HTH_LacI"/>
</dbReference>
<protein>
    <submittedName>
        <fullName evidence="7">LacI family DNA-binding transcriptional regulator</fullName>
    </submittedName>
</protein>
<evidence type="ECO:0000256" key="2">
    <source>
        <dbReference type="ARBA" id="ARBA00023015"/>
    </source>
</evidence>
<evidence type="ECO:0000259" key="6">
    <source>
        <dbReference type="PROSITE" id="PS50943"/>
    </source>
</evidence>
<dbReference type="SUPFAM" id="SSF53822">
    <property type="entry name" value="Periplasmic binding protein-like I"/>
    <property type="match status" value="1"/>
</dbReference>
<comment type="caution">
    <text evidence="7">The sequence shown here is derived from an EMBL/GenBank/DDBJ whole genome shotgun (WGS) entry which is preliminary data.</text>
</comment>
<dbReference type="InterPro" id="IPR001387">
    <property type="entry name" value="Cro/C1-type_HTH"/>
</dbReference>
<proteinExistence type="predicted"/>
<dbReference type="Proteomes" id="UP000650424">
    <property type="component" value="Unassembled WGS sequence"/>
</dbReference>
<keyword evidence="1" id="KW-0678">Repressor</keyword>
<dbReference type="InterPro" id="IPR010982">
    <property type="entry name" value="Lambda_DNA-bd_dom_sf"/>
</dbReference>
<dbReference type="PANTHER" id="PTHR30146:SF148">
    <property type="entry name" value="HTH-TYPE TRANSCRIPTIONAL REPRESSOR PURR-RELATED"/>
    <property type="match status" value="1"/>
</dbReference>
<sequence>MDVAREAGVSPSTVSRILNGTAKVSPDKRKAVETAIAEMKFEPNQLAQGLKSGRSMTIGIVVQDIASPFFDETLHGVDEGLKGTGYASVIVSGHWNAEEEAARIKLLLARKVDGIILLSGRIADKTVLEFARDKPIVATGRALQSKTAVGFKLDNEHGAYLATRHLIELGHRRIAFVTGPANNTDALERQEGYQRALQESNIAFEENLVVEGNFHEASGLMAINRLLETQQQFSAVFAANDLSAYGVRLGLYRKGIRVPEDISLIGFDDLPSSLYTTPPLTTIHQPLYDMGLLATRTLLGLISGTDVDLTLPGLELIARETTRRLR</sequence>
<gene>
    <name evidence="7" type="ORF">H8L32_20590</name>
</gene>
<keyword evidence="4" id="KW-0804">Transcription</keyword>
<keyword evidence="3 7" id="KW-0238">DNA-binding</keyword>
<keyword evidence="2" id="KW-0805">Transcription regulation</keyword>
<dbReference type="GO" id="GO:0003677">
    <property type="term" value="F:DNA binding"/>
    <property type="evidence" value="ECO:0007669"/>
    <property type="project" value="UniProtKB-KW"/>
</dbReference>
<dbReference type="InterPro" id="IPR028082">
    <property type="entry name" value="Peripla_BP_I"/>
</dbReference>
<keyword evidence="8" id="KW-1185">Reference proteome</keyword>
<dbReference type="PROSITE" id="PS50943">
    <property type="entry name" value="HTH_CROC1"/>
    <property type="match status" value="1"/>
</dbReference>
<reference evidence="7 8" key="1">
    <citation type="submission" date="2020-08" db="EMBL/GenBank/DDBJ databases">
        <title>Novel species isolated from subtropical streams in China.</title>
        <authorList>
            <person name="Lu H."/>
        </authorList>
    </citation>
    <scope>NUCLEOTIDE SEQUENCE [LARGE SCALE GENOMIC DNA]</scope>
    <source>
        <strain evidence="7 8">CY18W</strain>
    </source>
</reference>
<evidence type="ECO:0000259" key="5">
    <source>
        <dbReference type="PROSITE" id="PS50932"/>
    </source>
</evidence>
<dbReference type="PROSITE" id="PS50932">
    <property type="entry name" value="HTH_LACI_2"/>
    <property type="match status" value="1"/>
</dbReference>
<dbReference type="EMBL" id="JACOGF010000012">
    <property type="protein sequence ID" value="MBC3919880.1"/>
    <property type="molecule type" value="Genomic_DNA"/>
</dbReference>
<evidence type="ECO:0000256" key="1">
    <source>
        <dbReference type="ARBA" id="ARBA00022491"/>
    </source>
</evidence>
<dbReference type="Gene3D" id="1.10.260.40">
    <property type="entry name" value="lambda repressor-like DNA-binding domains"/>
    <property type="match status" value="1"/>
</dbReference>
<feature type="domain" description="HTH lacI-type" evidence="5">
    <location>
        <begin position="1"/>
        <end position="52"/>
    </location>
</feature>
<dbReference type="Gene3D" id="3.40.50.2300">
    <property type="match status" value="2"/>
</dbReference>
<organism evidence="7 8">
    <name type="scientific">Undibacterium hunanense</name>
    <dbReference type="NCBI Taxonomy" id="2762292"/>
    <lineage>
        <taxon>Bacteria</taxon>
        <taxon>Pseudomonadati</taxon>
        <taxon>Pseudomonadota</taxon>
        <taxon>Betaproteobacteria</taxon>
        <taxon>Burkholderiales</taxon>
        <taxon>Oxalobacteraceae</taxon>
        <taxon>Undibacterium</taxon>
    </lineage>
</organism>
<dbReference type="CDD" id="cd01392">
    <property type="entry name" value="HTH_LacI"/>
    <property type="match status" value="1"/>
</dbReference>
<evidence type="ECO:0000256" key="4">
    <source>
        <dbReference type="ARBA" id="ARBA00023163"/>
    </source>
</evidence>
<accession>A0ABR6ZVI0</accession>
<evidence type="ECO:0000313" key="8">
    <source>
        <dbReference type="Proteomes" id="UP000650424"/>
    </source>
</evidence>
<dbReference type="PANTHER" id="PTHR30146">
    <property type="entry name" value="LACI-RELATED TRANSCRIPTIONAL REPRESSOR"/>
    <property type="match status" value="1"/>
</dbReference>
<evidence type="ECO:0000313" key="7">
    <source>
        <dbReference type="EMBL" id="MBC3919880.1"/>
    </source>
</evidence>
<evidence type="ECO:0000256" key="3">
    <source>
        <dbReference type="ARBA" id="ARBA00023125"/>
    </source>
</evidence>
<dbReference type="Pfam" id="PF00356">
    <property type="entry name" value="LacI"/>
    <property type="match status" value="1"/>
</dbReference>
<name>A0ABR6ZVI0_9BURK</name>
<dbReference type="InterPro" id="IPR001761">
    <property type="entry name" value="Peripla_BP/Lac1_sug-bd_dom"/>
</dbReference>
<feature type="domain" description="HTH cro/C1-type" evidence="6">
    <location>
        <begin position="2"/>
        <end position="46"/>
    </location>
</feature>
<dbReference type="SMART" id="SM00354">
    <property type="entry name" value="HTH_LACI"/>
    <property type="match status" value="1"/>
</dbReference>
<dbReference type="Pfam" id="PF00532">
    <property type="entry name" value="Peripla_BP_1"/>
    <property type="match status" value="1"/>
</dbReference>
<dbReference type="SUPFAM" id="SSF47413">
    <property type="entry name" value="lambda repressor-like DNA-binding domains"/>
    <property type="match status" value="1"/>
</dbReference>